<accession>A0ABW4IH61</accession>
<reference evidence="3" key="1">
    <citation type="journal article" date="2019" name="Int. J. Syst. Evol. Microbiol.">
        <title>The Global Catalogue of Microorganisms (GCM) 10K type strain sequencing project: providing services to taxonomists for standard genome sequencing and annotation.</title>
        <authorList>
            <consortium name="The Broad Institute Genomics Platform"/>
            <consortium name="The Broad Institute Genome Sequencing Center for Infectious Disease"/>
            <person name="Wu L."/>
            <person name="Ma J."/>
        </authorList>
    </citation>
    <scope>NUCLEOTIDE SEQUENCE [LARGE SCALE GENOMIC DNA]</scope>
    <source>
        <strain evidence="3">CCUG 53762</strain>
    </source>
</reference>
<comment type="caution">
    <text evidence="2">The sequence shown here is derived from an EMBL/GenBank/DDBJ whole genome shotgun (WGS) entry which is preliminary data.</text>
</comment>
<feature type="transmembrane region" description="Helical" evidence="1">
    <location>
        <begin position="55"/>
        <end position="75"/>
    </location>
</feature>
<dbReference type="RefSeq" id="WP_379664061.1">
    <property type="nucleotide sequence ID" value="NZ_JBHUDG010000049.1"/>
</dbReference>
<gene>
    <name evidence="2" type="ORF">ACFSAH_17605</name>
</gene>
<dbReference type="EMBL" id="JBHUDG010000049">
    <property type="protein sequence ID" value="MFD1631694.1"/>
    <property type="molecule type" value="Genomic_DNA"/>
</dbReference>
<dbReference type="Proteomes" id="UP001597118">
    <property type="component" value="Unassembled WGS sequence"/>
</dbReference>
<keyword evidence="3" id="KW-1185">Reference proteome</keyword>
<name>A0ABW4IH61_9SPHI</name>
<evidence type="ECO:0000256" key="1">
    <source>
        <dbReference type="SAM" id="Phobius"/>
    </source>
</evidence>
<keyword evidence="1" id="KW-1133">Transmembrane helix</keyword>
<keyword evidence="1" id="KW-0472">Membrane</keyword>
<evidence type="ECO:0000313" key="2">
    <source>
        <dbReference type="EMBL" id="MFD1631694.1"/>
    </source>
</evidence>
<sequence>MEPNEENKPKDKKKQLLDSANSYVKYSALAFQMIGIIGFFAFVGYKIDQSRGHQTLIVTALLSLVGVATSLYTVIKSLKS</sequence>
<protein>
    <submittedName>
        <fullName evidence="2">AtpZ/AtpI family protein</fullName>
    </submittedName>
</protein>
<evidence type="ECO:0000313" key="3">
    <source>
        <dbReference type="Proteomes" id="UP001597118"/>
    </source>
</evidence>
<feature type="transmembrane region" description="Helical" evidence="1">
    <location>
        <begin position="23"/>
        <end position="43"/>
    </location>
</feature>
<dbReference type="Pfam" id="PF09527">
    <property type="entry name" value="ATPase_gene1"/>
    <property type="match status" value="1"/>
</dbReference>
<keyword evidence="1" id="KW-0812">Transmembrane</keyword>
<dbReference type="InterPro" id="IPR032820">
    <property type="entry name" value="ATPase_put"/>
</dbReference>
<proteinExistence type="predicted"/>
<organism evidence="2 3">
    <name type="scientific">Pseudopedobacter beijingensis</name>
    <dbReference type="NCBI Taxonomy" id="1207056"/>
    <lineage>
        <taxon>Bacteria</taxon>
        <taxon>Pseudomonadati</taxon>
        <taxon>Bacteroidota</taxon>
        <taxon>Sphingobacteriia</taxon>
        <taxon>Sphingobacteriales</taxon>
        <taxon>Sphingobacteriaceae</taxon>
        <taxon>Pseudopedobacter</taxon>
    </lineage>
</organism>